<name>A0A495JWL1_9ACTN</name>
<sequence length="170" mass="18297">MMAVEDSRPHGTIMPPQVWPAMLGNARAIVEAHLNEQECGLCPAYRRGECARLAWANRMLADPVMLAVERAAESGTRPVTVGDLPAVPDGTVVHLAPGDWSDGRTTQTLTTNVRVLRVHTDRADPNGTQVWVTGHWLECGWESVPPHPPCAEVLVEARAVLTALVALAGS</sequence>
<dbReference type="AlphaFoldDB" id="A0A495JWL1"/>
<evidence type="ECO:0000313" key="2">
    <source>
        <dbReference type="Proteomes" id="UP000277671"/>
    </source>
</evidence>
<proteinExistence type="predicted"/>
<comment type="caution">
    <text evidence="1">The sequence shown here is derived from an EMBL/GenBank/DDBJ whole genome shotgun (WGS) entry which is preliminary data.</text>
</comment>
<reference evidence="1 2" key="1">
    <citation type="submission" date="2018-10" db="EMBL/GenBank/DDBJ databases">
        <title>Sequencing the genomes of 1000 actinobacteria strains.</title>
        <authorList>
            <person name="Klenk H.-P."/>
        </authorList>
    </citation>
    <scope>NUCLEOTIDE SEQUENCE [LARGE SCALE GENOMIC DNA]</scope>
    <source>
        <strain evidence="1 2">DSM 45175</strain>
    </source>
</reference>
<protein>
    <submittedName>
        <fullName evidence="1">Uncharacterized protein</fullName>
    </submittedName>
</protein>
<accession>A0A495JWL1</accession>
<evidence type="ECO:0000313" key="1">
    <source>
        <dbReference type="EMBL" id="RKR92742.1"/>
    </source>
</evidence>
<keyword evidence="2" id="KW-1185">Reference proteome</keyword>
<dbReference type="EMBL" id="RBKT01000001">
    <property type="protein sequence ID" value="RKR92742.1"/>
    <property type="molecule type" value="Genomic_DNA"/>
</dbReference>
<gene>
    <name evidence="1" type="ORF">BDK92_7220</name>
</gene>
<organism evidence="1 2">
    <name type="scientific">Micromonospora pisi</name>
    <dbReference type="NCBI Taxonomy" id="589240"/>
    <lineage>
        <taxon>Bacteria</taxon>
        <taxon>Bacillati</taxon>
        <taxon>Actinomycetota</taxon>
        <taxon>Actinomycetes</taxon>
        <taxon>Micromonosporales</taxon>
        <taxon>Micromonosporaceae</taxon>
        <taxon>Micromonospora</taxon>
    </lineage>
</organism>
<dbReference type="Proteomes" id="UP000277671">
    <property type="component" value="Unassembled WGS sequence"/>
</dbReference>